<dbReference type="InterPro" id="IPR051127">
    <property type="entry name" value="Fungal_SecMet_Regulators"/>
</dbReference>
<reference evidence="7 8" key="1">
    <citation type="submission" date="2015-08" db="EMBL/GenBank/DDBJ databases">
        <title>Genome sequencing of Penicillium nordicum.</title>
        <authorList>
            <person name="Nguyen H.D."/>
            <person name="Seifert K.A."/>
        </authorList>
    </citation>
    <scope>NUCLEOTIDE SEQUENCE [LARGE SCALE GENOMIC DNA]</scope>
    <source>
        <strain evidence="7 8">DAOMC 185683</strain>
    </source>
</reference>
<keyword evidence="2" id="KW-0804">Transcription</keyword>
<dbReference type="PANTHER" id="PTHR47424">
    <property type="entry name" value="REGULATORY PROTEIN GAL4"/>
    <property type="match status" value="1"/>
</dbReference>
<evidence type="ECO:0000256" key="2">
    <source>
        <dbReference type="ARBA" id="ARBA00023163"/>
    </source>
</evidence>
<feature type="region of interest" description="Disordered" evidence="5">
    <location>
        <begin position="562"/>
        <end position="603"/>
    </location>
</feature>
<name>A0A0N0RYR1_9EURO</name>
<feature type="coiled-coil region" evidence="4">
    <location>
        <begin position="28"/>
        <end position="55"/>
    </location>
</feature>
<dbReference type="GO" id="GO:0000981">
    <property type="term" value="F:DNA-binding transcription factor activity, RNA polymerase II-specific"/>
    <property type="evidence" value="ECO:0007669"/>
    <property type="project" value="TreeGrafter"/>
</dbReference>
<dbReference type="CDD" id="cd12148">
    <property type="entry name" value="fungal_TF_MHR"/>
    <property type="match status" value="1"/>
</dbReference>
<keyword evidence="8" id="KW-1185">Reference proteome</keyword>
<dbReference type="GO" id="GO:0006351">
    <property type="term" value="P:DNA-templated transcription"/>
    <property type="evidence" value="ECO:0007669"/>
    <property type="project" value="InterPro"/>
</dbReference>
<dbReference type="STRING" id="229535.A0A0N0RYR1"/>
<evidence type="ECO:0000256" key="4">
    <source>
        <dbReference type="SAM" id="Coils"/>
    </source>
</evidence>
<keyword evidence="4" id="KW-0175">Coiled coil</keyword>
<dbReference type="AlphaFoldDB" id="A0A0N0RYR1"/>
<keyword evidence="3" id="KW-0539">Nucleus</keyword>
<evidence type="ECO:0000313" key="8">
    <source>
        <dbReference type="Proteomes" id="UP000037696"/>
    </source>
</evidence>
<dbReference type="EMBL" id="LHQQ01000100">
    <property type="protein sequence ID" value="KOS42679.1"/>
    <property type="molecule type" value="Genomic_DNA"/>
</dbReference>
<dbReference type="Proteomes" id="UP000037696">
    <property type="component" value="Unassembled WGS sequence"/>
</dbReference>
<dbReference type="GO" id="GO:0000435">
    <property type="term" value="P:positive regulation of transcription from RNA polymerase II promoter by galactose"/>
    <property type="evidence" value="ECO:0007669"/>
    <property type="project" value="TreeGrafter"/>
</dbReference>
<evidence type="ECO:0000259" key="6">
    <source>
        <dbReference type="SMART" id="SM00906"/>
    </source>
</evidence>
<gene>
    <name evidence="7" type="ORF">ACN38_g6425</name>
</gene>
<feature type="region of interest" description="Disordered" evidence="5">
    <location>
        <begin position="113"/>
        <end position="143"/>
    </location>
</feature>
<evidence type="ECO:0000256" key="3">
    <source>
        <dbReference type="ARBA" id="ARBA00023242"/>
    </source>
</evidence>
<comment type="caution">
    <text evidence="7">The sequence shown here is derived from an EMBL/GenBank/DDBJ whole genome shotgun (WGS) entry which is preliminary data.</text>
</comment>
<dbReference type="SMART" id="SM00906">
    <property type="entry name" value="Fungal_trans"/>
    <property type="match status" value="1"/>
</dbReference>
<accession>A0A0N0RYR1</accession>
<dbReference type="OrthoDB" id="39175at2759"/>
<keyword evidence="1" id="KW-0805">Transcription regulation</keyword>
<evidence type="ECO:0000256" key="1">
    <source>
        <dbReference type="ARBA" id="ARBA00023015"/>
    </source>
</evidence>
<feature type="compositionally biased region" description="Polar residues" evidence="5">
    <location>
        <begin position="114"/>
        <end position="143"/>
    </location>
</feature>
<dbReference type="Pfam" id="PF04082">
    <property type="entry name" value="Fungal_trans"/>
    <property type="match status" value="1"/>
</dbReference>
<sequence length="677" mass="75781">MHIPCVVAQAMQATKDQEKQRVSGNSHYKQLSDDVASLRQELTALTATVKSLLERVSTQSFVTNSHTPDTQPTCRDHNITTLPQNGQPKEPQFVGPTRSAFSLNIAETALTRMGISTDQHTPTAQSSNTSSREPTPEPSTKVSTVTLCSGPDCLLSFSDDEVARLIGIYQEEVVCCHPIIDTDLLVLNFPHMLELVRHSNRLEVISPKLKSKDIHMLRIVIATAITTEPQGKSELYDKLIAAVEQDVGSISSTSEVELKDIQIMAMLSIYFCHVEEELLAWRAIGRAAQQCLEMGLHRKQSLVNHFTDADTREFAIQVFWVVYELDRRWSFGTSLSFALDDRDIDAKLPEPDGEHLYFKCMVSYARLCSRVWEELPPYGSSSQWIPKEMEDYLDFVTQNWLLSIPQKLQFRHPRLGLAPSNQPRILHRLRTLCYLRGNYMRLLIHRHHVLNPDNVKADMQSMRLVVEIAKDSIEVLVHLNGTSDIYVRQQPIYHFYLLSGLAILLLAVCHAPSMFAETCRDSFESAVELVKGFSRNSSASRRLWKSIRSLLPVIRSLGGQEGAASAKDTSGINEAAARSSKSWEQDQDQPQHGITGETIIGPDSLWTDNNSTFTPDLGTLIPDIFDMSNNLIDLYNAFGSTGMAQPMQPEAAAGNSSGQGSPGWEMDEISRHFQGLI</sequence>
<dbReference type="GO" id="GO:0000978">
    <property type="term" value="F:RNA polymerase II cis-regulatory region sequence-specific DNA binding"/>
    <property type="evidence" value="ECO:0007669"/>
    <property type="project" value="TreeGrafter"/>
</dbReference>
<dbReference type="GO" id="GO:0008270">
    <property type="term" value="F:zinc ion binding"/>
    <property type="evidence" value="ECO:0007669"/>
    <property type="project" value="InterPro"/>
</dbReference>
<organism evidence="7 8">
    <name type="scientific">Penicillium nordicum</name>
    <dbReference type="NCBI Taxonomy" id="229535"/>
    <lineage>
        <taxon>Eukaryota</taxon>
        <taxon>Fungi</taxon>
        <taxon>Dikarya</taxon>
        <taxon>Ascomycota</taxon>
        <taxon>Pezizomycotina</taxon>
        <taxon>Eurotiomycetes</taxon>
        <taxon>Eurotiomycetidae</taxon>
        <taxon>Eurotiales</taxon>
        <taxon>Aspergillaceae</taxon>
        <taxon>Penicillium</taxon>
    </lineage>
</organism>
<evidence type="ECO:0000313" key="7">
    <source>
        <dbReference type="EMBL" id="KOS42679.1"/>
    </source>
</evidence>
<proteinExistence type="predicted"/>
<feature type="region of interest" description="Disordered" evidence="5">
    <location>
        <begin position="646"/>
        <end position="666"/>
    </location>
</feature>
<dbReference type="PANTHER" id="PTHR47424:SF5">
    <property type="entry name" value="ZN(II)2CYS6 TRANSCRIPTION FACTOR (EUROFUNG)"/>
    <property type="match status" value="1"/>
</dbReference>
<protein>
    <recommendedName>
        <fullName evidence="6">Xylanolytic transcriptional activator regulatory domain-containing protein</fullName>
    </recommendedName>
</protein>
<feature type="domain" description="Xylanolytic transcriptional activator regulatory" evidence="6">
    <location>
        <begin position="280"/>
        <end position="355"/>
    </location>
</feature>
<dbReference type="InterPro" id="IPR007219">
    <property type="entry name" value="XnlR_reg_dom"/>
</dbReference>
<evidence type="ECO:0000256" key="5">
    <source>
        <dbReference type="SAM" id="MobiDB-lite"/>
    </source>
</evidence>
<dbReference type="GO" id="GO:0005634">
    <property type="term" value="C:nucleus"/>
    <property type="evidence" value="ECO:0007669"/>
    <property type="project" value="TreeGrafter"/>
</dbReference>